<evidence type="ECO:0000313" key="1">
    <source>
        <dbReference type="EMBL" id="ETP28357.1"/>
    </source>
</evidence>
<name>W2Y0U0_PHYNI</name>
<protein>
    <submittedName>
        <fullName evidence="1">Uncharacterized protein</fullName>
    </submittedName>
</protein>
<accession>W2Y0U0</accession>
<reference evidence="1 2" key="1">
    <citation type="submission" date="2013-11" db="EMBL/GenBank/DDBJ databases">
        <title>The Genome Sequence of Phytophthora parasitica P10297.</title>
        <authorList>
            <consortium name="The Broad Institute Genomics Platform"/>
            <person name="Russ C."/>
            <person name="Tyler B."/>
            <person name="Panabieres F."/>
            <person name="Shan W."/>
            <person name="Tripathy S."/>
            <person name="Grunwald N."/>
            <person name="Machado M."/>
            <person name="Johnson C.S."/>
            <person name="Walker B."/>
            <person name="Young S.K."/>
            <person name="Zeng Q."/>
            <person name="Gargeya S."/>
            <person name="Fitzgerald M."/>
            <person name="Haas B."/>
            <person name="Abouelleil A."/>
            <person name="Allen A.W."/>
            <person name="Alvarado L."/>
            <person name="Arachchi H.M."/>
            <person name="Berlin A.M."/>
            <person name="Chapman S.B."/>
            <person name="Gainer-Dewar J."/>
            <person name="Goldberg J."/>
            <person name="Griggs A."/>
            <person name="Gujja S."/>
            <person name="Hansen M."/>
            <person name="Howarth C."/>
            <person name="Imamovic A."/>
            <person name="Ireland A."/>
            <person name="Larimer J."/>
            <person name="McCowan C."/>
            <person name="Murphy C."/>
            <person name="Pearson M."/>
            <person name="Poon T.W."/>
            <person name="Priest M."/>
            <person name="Roberts A."/>
            <person name="Saif S."/>
            <person name="Shea T."/>
            <person name="Sisk P."/>
            <person name="Sykes S."/>
            <person name="Wortman J."/>
            <person name="Nusbaum C."/>
            <person name="Birren B."/>
        </authorList>
    </citation>
    <scope>NUCLEOTIDE SEQUENCE [LARGE SCALE GENOMIC DNA]</scope>
    <source>
        <strain evidence="1 2">P10297</strain>
    </source>
</reference>
<dbReference type="Proteomes" id="UP000018948">
    <property type="component" value="Unassembled WGS sequence"/>
</dbReference>
<organism evidence="1 2">
    <name type="scientific">Phytophthora nicotianae P10297</name>
    <dbReference type="NCBI Taxonomy" id="1317064"/>
    <lineage>
        <taxon>Eukaryota</taxon>
        <taxon>Sar</taxon>
        <taxon>Stramenopiles</taxon>
        <taxon>Oomycota</taxon>
        <taxon>Peronosporomycetes</taxon>
        <taxon>Peronosporales</taxon>
        <taxon>Peronosporaceae</taxon>
        <taxon>Phytophthora</taxon>
    </lineage>
</organism>
<dbReference type="AlphaFoldDB" id="W2Y0U0"/>
<sequence length="36" mass="4330">MAQASRSLSVSWLASTLRWELFRKVPFNTRYRFPLN</sequence>
<gene>
    <name evidence="1" type="ORF">F442_22350</name>
</gene>
<proteinExistence type="predicted"/>
<evidence type="ECO:0000313" key="2">
    <source>
        <dbReference type="Proteomes" id="UP000018948"/>
    </source>
</evidence>
<dbReference type="EMBL" id="ANIY01004785">
    <property type="protein sequence ID" value="ETP28357.1"/>
    <property type="molecule type" value="Genomic_DNA"/>
</dbReference>
<comment type="caution">
    <text evidence="1">The sequence shown here is derived from an EMBL/GenBank/DDBJ whole genome shotgun (WGS) entry which is preliminary data.</text>
</comment>